<evidence type="ECO:0000313" key="2">
    <source>
        <dbReference type="EMBL" id="KAK6538173.1"/>
    </source>
</evidence>
<dbReference type="AlphaFoldDB" id="A0AAV9XE50"/>
<dbReference type="Proteomes" id="UP001365542">
    <property type="component" value="Unassembled WGS sequence"/>
</dbReference>
<feature type="compositionally biased region" description="Basic and acidic residues" evidence="1">
    <location>
        <begin position="185"/>
        <end position="206"/>
    </location>
</feature>
<proteinExistence type="predicted"/>
<comment type="caution">
    <text evidence="2">The sequence shown here is derived from an EMBL/GenBank/DDBJ whole genome shotgun (WGS) entry which is preliminary data.</text>
</comment>
<keyword evidence="3" id="KW-1185">Reference proteome</keyword>
<accession>A0AAV9XE50</accession>
<evidence type="ECO:0000313" key="3">
    <source>
        <dbReference type="Proteomes" id="UP001365542"/>
    </source>
</evidence>
<evidence type="ECO:0000256" key="1">
    <source>
        <dbReference type="SAM" id="MobiDB-lite"/>
    </source>
</evidence>
<organism evidence="2 3">
    <name type="scientific">Orbilia ellipsospora</name>
    <dbReference type="NCBI Taxonomy" id="2528407"/>
    <lineage>
        <taxon>Eukaryota</taxon>
        <taxon>Fungi</taxon>
        <taxon>Dikarya</taxon>
        <taxon>Ascomycota</taxon>
        <taxon>Pezizomycotina</taxon>
        <taxon>Orbiliomycetes</taxon>
        <taxon>Orbiliales</taxon>
        <taxon>Orbiliaceae</taxon>
        <taxon>Orbilia</taxon>
    </lineage>
</organism>
<name>A0AAV9XE50_9PEZI</name>
<feature type="region of interest" description="Disordered" evidence="1">
    <location>
        <begin position="181"/>
        <end position="213"/>
    </location>
</feature>
<sequence>MNVNDTLAQVTSIALSGLHCRQRPTLSTGLSSNAATNASLSTGASTNTIPNLTPSNNYCLKTTYPHYTPPSTALEHLFMEATRCRSSHPALEILVDVWNRGVGVNGVYPPYQLGVSGEDGVLSVYRSFKGEDLNSNLDLGFDSDVGDGSGRRRRRERVEWSDVMFGVWRGYSCSCCTDSTNHSVSSEKEGEGEGDNDVEKEKDESSGSKSETGGEAVRFCGGGCGAAAVSSRVLRYIAIPEVNNEEVKLVARYAFGKEGLDFKRDILVVRDATKEKRDGLEWTLFDAFLGTASVKAVQRMAVDHRNEMGNVIPSRVLVKYSRFEYPGQGDIWLPNVLVEMKRDK</sequence>
<gene>
    <name evidence="2" type="ORF">TWF694_011055</name>
</gene>
<protein>
    <submittedName>
        <fullName evidence="2">Uncharacterized protein</fullName>
    </submittedName>
</protein>
<reference evidence="2 3" key="1">
    <citation type="submission" date="2019-10" db="EMBL/GenBank/DDBJ databases">
        <authorList>
            <person name="Palmer J.M."/>
        </authorList>
    </citation>
    <scope>NUCLEOTIDE SEQUENCE [LARGE SCALE GENOMIC DNA]</scope>
    <source>
        <strain evidence="2 3">TWF694</strain>
    </source>
</reference>
<dbReference type="EMBL" id="JAVHJO010000008">
    <property type="protein sequence ID" value="KAK6538173.1"/>
    <property type="molecule type" value="Genomic_DNA"/>
</dbReference>